<organism evidence="3 4">
    <name type="scientific">Corynebacterium hadale</name>
    <dbReference type="NCBI Taxonomy" id="2026255"/>
    <lineage>
        <taxon>Bacteria</taxon>
        <taxon>Bacillati</taxon>
        <taxon>Actinomycetota</taxon>
        <taxon>Actinomycetes</taxon>
        <taxon>Mycobacteriales</taxon>
        <taxon>Corynebacteriaceae</taxon>
        <taxon>Corynebacterium</taxon>
    </lineage>
</organism>
<evidence type="ECO:0000313" key="3">
    <source>
        <dbReference type="EMBL" id="PAJ71105.1"/>
    </source>
</evidence>
<keyword evidence="2" id="KW-1133">Transmembrane helix</keyword>
<keyword evidence="2" id="KW-0472">Membrane</keyword>
<reference evidence="3 4" key="1">
    <citation type="submission" date="2017-08" db="EMBL/GenBank/DDBJ databases">
        <authorList>
            <person name="de Groot N.N."/>
        </authorList>
    </citation>
    <scope>NUCLEOTIDE SEQUENCE [LARGE SCALE GENOMIC DNA]</scope>
    <source>
        <strain evidence="3 4">NBT06-6</strain>
    </source>
</reference>
<accession>A0A269PFU7</accession>
<feature type="transmembrane region" description="Helical" evidence="2">
    <location>
        <begin position="110"/>
        <end position="131"/>
    </location>
</feature>
<feature type="region of interest" description="Disordered" evidence="1">
    <location>
        <begin position="1"/>
        <end position="30"/>
    </location>
</feature>
<dbReference type="Pfam" id="PF14017">
    <property type="entry name" value="DUF4233"/>
    <property type="match status" value="1"/>
</dbReference>
<evidence type="ECO:0000256" key="2">
    <source>
        <dbReference type="SAM" id="Phobius"/>
    </source>
</evidence>
<sequence length="159" mass="17814">MADQNNTRRSRRGARREPDMSPLGPGKAPVKDPMAGLTGVLSGTLVMEAITIFLILTVILKVENGELWTTFNWGYVTVIGLAHVVVAFFQKKPVMLWVDLVLQIPLIFGFFIHWSVTAVGITFGVVWFFIIKLRSEMLQRMRAGYLVTQHLGTAEDPAR</sequence>
<proteinExistence type="predicted"/>
<protein>
    <recommendedName>
        <fullName evidence="5">DUF4233 domain-containing protein</fullName>
    </recommendedName>
</protein>
<feature type="transmembrane region" description="Helical" evidence="2">
    <location>
        <begin position="72"/>
        <end position="90"/>
    </location>
</feature>
<keyword evidence="2" id="KW-0812">Transmembrane</keyword>
<evidence type="ECO:0000256" key="1">
    <source>
        <dbReference type="SAM" id="MobiDB-lite"/>
    </source>
</evidence>
<evidence type="ECO:0008006" key="5">
    <source>
        <dbReference type="Google" id="ProtNLM"/>
    </source>
</evidence>
<comment type="caution">
    <text evidence="3">The sequence shown here is derived from an EMBL/GenBank/DDBJ whole genome shotgun (WGS) entry which is preliminary data.</text>
</comment>
<gene>
    <name evidence="3" type="ORF">CIG21_02025</name>
</gene>
<name>A0A269PFU7_9CORY</name>
<dbReference type="AlphaFoldDB" id="A0A269PFU7"/>
<dbReference type="EMBL" id="NQMQ01000002">
    <property type="protein sequence ID" value="PAJ71105.1"/>
    <property type="molecule type" value="Genomic_DNA"/>
</dbReference>
<dbReference type="InterPro" id="IPR025327">
    <property type="entry name" value="DUF4233"/>
</dbReference>
<evidence type="ECO:0000313" key="4">
    <source>
        <dbReference type="Proteomes" id="UP000215771"/>
    </source>
</evidence>
<dbReference type="Proteomes" id="UP000215771">
    <property type="component" value="Unassembled WGS sequence"/>
</dbReference>
<dbReference type="RefSeq" id="WP_095275572.1">
    <property type="nucleotide sequence ID" value="NZ_CP047655.1"/>
</dbReference>
<feature type="transmembrane region" description="Helical" evidence="2">
    <location>
        <begin position="34"/>
        <end position="60"/>
    </location>
</feature>